<feature type="transmembrane region" description="Helical" evidence="1">
    <location>
        <begin position="12"/>
        <end position="35"/>
    </location>
</feature>
<comment type="caution">
    <text evidence="2">The sequence shown here is derived from an EMBL/GenBank/DDBJ whole genome shotgun (WGS) entry which is preliminary data.</text>
</comment>
<evidence type="ECO:0008006" key="4">
    <source>
        <dbReference type="Google" id="ProtNLM"/>
    </source>
</evidence>
<evidence type="ECO:0000313" key="3">
    <source>
        <dbReference type="Proteomes" id="UP001597542"/>
    </source>
</evidence>
<keyword evidence="1" id="KW-1133">Transmembrane helix</keyword>
<reference evidence="3" key="1">
    <citation type="journal article" date="2019" name="Int. J. Syst. Evol. Microbiol.">
        <title>The Global Catalogue of Microorganisms (GCM) 10K type strain sequencing project: providing services to taxonomists for standard genome sequencing and annotation.</title>
        <authorList>
            <consortium name="The Broad Institute Genomics Platform"/>
            <consortium name="The Broad Institute Genome Sequencing Center for Infectious Disease"/>
            <person name="Wu L."/>
            <person name="Ma J."/>
        </authorList>
    </citation>
    <scope>NUCLEOTIDE SEQUENCE [LARGE SCALE GENOMIC DNA]</scope>
    <source>
        <strain evidence="3">CGMCC 4.7638</strain>
    </source>
</reference>
<sequence length="155" mass="15987">MSPRPMVVRSVAGLWTGSLLMAGLAMSSVAGLWTGPLLMARFAMRSVAGVWTGPLLMAGLAMPSVTGSRRVAGPVLTAGLPMRPVTGSSRGLLSAAGLAIARLSLWLIAGPLLAAMQLAATRSGTRSARTARVAPKPSARQPTEITPMITQLMLK</sequence>
<proteinExistence type="predicted"/>
<dbReference type="RefSeq" id="WP_344280193.1">
    <property type="nucleotide sequence ID" value="NZ_BAAAHV010000017.1"/>
</dbReference>
<name>A0ABW5HQ17_9PSEU</name>
<dbReference type="EMBL" id="JBHUKQ010000002">
    <property type="protein sequence ID" value="MFD2479104.1"/>
    <property type="molecule type" value="Genomic_DNA"/>
</dbReference>
<dbReference type="Proteomes" id="UP001597542">
    <property type="component" value="Unassembled WGS sequence"/>
</dbReference>
<evidence type="ECO:0000256" key="1">
    <source>
        <dbReference type="SAM" id="Phobius"/>
    </source>
</evidence>
<keyword evidence="1" id="KW-0812">Transmembrane</keyword>
<gene>
    <name evidence="2" type="ORF">ACFSUT_02365</name>
</gene>
<organism evidence="2 3">
    <name type="scientific">Amycolatopsis albidoflavus</name>
    <dbReference type="NCBI Taxonomy" id="102226"/>
    <lineage>
        <taxon>Bacteria</taxon>
        <taxon>Bacillati</taxon>
        <taxon>Actinomycetota</taxon>
        <taxon>Actinomycetes</taxon>
        <taxon>Pseudonocardiales</taxon>
        <taxon>Pseudonocardiaceae</taxon>
        <taxon>Amycolatopsis</taxon>
    </lineage>
</organism>
<protein>
    <recommendedName>
        <fullName evidence="4">MFS transporter</fullName>
    </recommendedName>
</protein>
<keyword evidence="3" id="KW-1185">Reference proteome</keyword>
<evidence type="ECO:0000313" key="2">
    <source>
        <dbReference type="EMBL" id="MFD2479104.1"/>
    </source>
</evidence>
<accession>A0ABW5HQ17</accession>
<feature type="transmembrane region" description="Helical" evidence="1">
    <location>
        <begin position="92"/>
        <end position="116"/>
    </location>
</feature>
<keyword evidence="1" id="KW-0472">Membrane</keyword>